<gene>
    <name evidence="5" type="ORF">PQU94_12785</name>
</gene>
<dbReference type="SMART" id="SM00986">
    <property type="entry name" value="UDG"/>
    <property type="match status" value="1"/>
</dbReference>
<evidence type="ECO:0000313" key="5">
    <source>
        <dbReference type="EMBL" id="MDC7695156.1"/>
    </source>
</evidence>
<dbReference type="InterPro" id="IPR036895">
    <property type="entry name" value="Uracil-DNA_glycosylase-like_sf"/>
</dbReference>
<dbReference type="SMART" id="SM00987">
    <property type="entry name" value="UreE_C"/>
    <property type="match status" value="1"/>
</dbReference>
<keyword evidence="2" id="KW-0378">Hydrolase</keyword>
<dbReference type="CDD" id="cd10028">
    <property type="entry name" value="UDG-F2_TDG_MUG"/>
    <property type="match status" value="1"/>
</dbReference>
<name>A0ABT5II64_9CAUL</name>
<protein>
    <submittedName>
        <fullName evidence="5">Mismatch-specific DNA-glycosylase</fullName>
    </submittedName>
</protein>
<evidence type="ECO:0000256" key="3">
    <source>
        <dbReference type="ARBA" id="ARBA00023204"/>
    </source>
</evidence>
<keyword evidence="3" id="KW-0234">DNA repair</keyword>
<dbReference type="PANTHER" id="PTHR12159:SF9">
    <property type="entry name" value="G_T MISMATCH-SPECIFIC THYMINE DNA GLYCOSYLASE"/>
    <property type="match status" value="1"/>
</dbReference>
<feature type="domain" description="Uracil-DNA glycosylase-like" evidence="4">
    <location>
        <begin position="17"/>
        <end position="172"/>
    </location>
</feature>
<comment type="caution">
    <text evidence="5">The sequence shown here is derived from an EMBL/GenBank/DDBJ whole genome shotgun (WGS) entry which is preliminary data.</text>
</comment>
<evidence type="ECO:0000256" key="2">
    <source>
        <dbReference type="ARBA" id="ARBA00022801"/>
    </source>
</evidence>
<keyword evidence="6" id="KW-1185">Reference proteome</keyword>
<dbReference type="RefSeq" id="WP_272741839.1">
    <property type="nucleotide sequence ID" value="NZ_JAQQKW010000007.1"/>
</dbReference>
<dbReference type="PANTHER" id="PTHR12159">
    <property type="entry name" value="G/T AND G/U MISMATCH-SPECIFIC DNA GLYCOSYLASE"/>
    <property type="match status" value="1"/>
</dbReference>
<proteinExistence type="predicted"/>
<dbReference type="Proteomes" id="UP001216595">
    <property type="component" value="Unassembled WGS sequence"/>
</dbReference>
<dbReference type="InterPro" id="IPR015637">
    <property type="entry name" value="MUG/TDG"/>
</dbReference>
<organism evidence="5 6">
    <name type="scientific">Asticcacaulis currens</name>
    <dbReference type="NCBI Taxonomy" id="2984210"/>
    <lineage>
        <taxon>Bacteria</taxon>
        <taxon>Pseudomonadati</taxon>
        <taxon>Pseudomonadota</taxon>
        <taxon>Alphaproteobacteria</taxon>
        <taxon>Caulobacterales</taxon>
        <taxon>Caulobacteraceae</taxon>
        <taxon>Asticcacaulis</taxon>
    </lineage>
</organism>
<dbReference type="InterPro" id="IPR005122">
    <property type="entry name" value="Uracil-DNA_glycosylase-like"/>
</dbReference>
<dbReference type="Pfam" id="PF03167">
    <property type="entry name" value="UDG"/>
    <property type="match status" value="1"/>
</dbReference>
<keyword evidence="1" id="KW-0227">DNA damage</keyword>
<evidence type="ECO:0000259" key="4">
    <source>
        <dbReference type="SMART" id="SM00986"/>
    </source>
</evidence>
<evidence type="ECO:0000313" key="6">
    <source>
        <dbReference type="Proteomes" id="UP001216595"/>
    </source>
</evidence>
<dbReference type="SUPFAM" id="SSF52141">
    <property type="entry name" value="Uracil-DNA glycosylase-like"/>
    <property type="match status" value="1"/>
</dbReference>
<dbReference type="EMBL" id="JAQQKW010000007">
    <property type="protein sequence ID" value="MDC7695156.1"/>
    <property type="molecule type" value="Genomic_DNA"/>
</dbReference>
<reference evidence="5 6" key="1">
    <citation type="submission" date="2023-01" db="EMBL/GenBank/DDBJ databases">
        <title>Novel species of the genus Asticcacaulis isolated from rivers.</title>
        <authorList>
            <person name="Lu H."/>
        </authorList>
    </citation>
    <scope>NUCLEOTIDE SEQUENCE [LARGE SCALE GENOMIC DNA]</scope>
    <source>
        <strain evidence="5 6">DXS10W</strain>
    </source>
</reference>
<dbReference type="Gene3D" id="3.40.470.10">
    <property type="entry name" value="Uracil-DNA glycosylase-like domain"/>
    <property type="match status" value="1"/>
</dbReference>
<evidence type="ECO:0000256" key="1">
    <source>
        <dbReference type="ARBA" id="ARBA00022763"/>
    </source>
</evidence>
<sequence>MTPLDRAGLLPDAHKVPDLLRPGLKLVFCGTALGRVSAQKRAYYAHPGNFFWRTLHKVGLTHERLSPTEYPRLLDHGIGLTDLCKAHYGNDVDLPAEAWNAEALRAKITEYAPRHLAFTSKTAASVFLGRPTGQIALGRQVETAGETTLWVLPSPSGQARRFWDEGAWRDLAQVVTASPEPS</sequence>
<accession>A0ABT5II64</accession>